<feature type="repeat" description="Lumazine-binding" evidence="3">
    <location>
        <begin position="85"/>
        <end position="181"/>
    </location>
</feature>
<dbReference type="EC" id="2.5.1.9" evidence="2"/>
<feature type="domain" description="Lumazine-binding" evidence="4">
    <location>
        <begin position="85"/>
        <end position="181"/>
    </location>
</feature>
<name>A0ABN6QFZ5_9BACT</name>
<dbReference type="PANTHER" id="PTHR21098">
    <property type="entry name" value="RIBOFLAVIN SYNTHASE ALPHA CHAIN"/>
    <property type="match status" value="1"/>
</dbReference>
<gene>
    <name evidence="5" type="ORF">Abiwalacus_01230</name>
</gene>
<protein>
    <recommendedName>
        <fullName evidence="2">Riboflavin synthase</fullName>
        <ecNumber evidence="2">2.5.1.9</ecNumber>
    </recommendedName>
</protein>
<dbReference type="InterPro" id="IPR026017">
    <property type="entry name" value="Lumazine-bd_dom"/>
</dbReference>
<dbReference type="PIRSF" id="PIRSF000498">
    <property type="entry name" value="Riboflavin_syn_A"/>
    <property type="match status" value="1"/>
</dbReference>
<evidence type="ECO:0000259" key="4">
    <source>
        <dbReference type="PROSITE" id="PS51177"/>
    </source>
</evidence>
<evidence type="ECO:0000256" key="2">
    <source>
        <dbReference type="NCBIfam" id="TIGR00187"/>
    </source>
</evidence>
<evidence type="ECO:0000313" key="6">
    <source>
        <dbReference type="Proteomes" id="UP001062263"/>
    </source>
</evidence>
<reference evidence="5" key="1">
    <citation type="submission" date="2022-06" db="EMBL/GenBank/DDBJ databases">
        <title>Akkermansia biwalacus sp. nov., an anaerobic mucin-degrading bacterium isolated from human intestine.</title>
        <authorList>
            <person name="Kobayashi Y."/>
            <person name="Inoue S."/>
            <person name="Kawahara T."/>
            <person name="Kohda N."/>
        </authorList>
    </citation>
    <scope>NUCLEOTIDE SEQUENCE</scope>
    <source>
        <strain evidence="5">WON2089</strain>
    </source>
</reference>
<evidence type="ECO:0000313" key="5">
    <source>
        <dbReference type="EMBL" id="BDL42549.1"/>
    </source>
</evidence>
<dbReference type="Pfam" id="PF00677">
    <property type="entry name" value="Lum_binding"/>
    <property type="match status" value="2"/>
</dbReference>
<dbReference type="InterPro" id="IPR023366">
    <property type="entry name" value="ATP_synth_asu-like_sf"/>
</dbReference>
<dbReference type="EMBL" id="AP025943">
    <property type="protein sequence ID" value="BDL42549.1"/>
    <property type="molecule type" value="Genomic_DNA"/>
</dbReference>
<feature type="domain" description="Lumazine-binding" evidence="4">
    <location>
        <begin position="1"/>
        <end position="84"/>
    </location>
</feature>
<dbReference type="InterPro" id="IPR017938">
    <property type="entry name" value="Riboflavin_synthase-like_b-brl"/>
</dbReference>
<dbReference type="PROSITE" id="PS51177">
    <property type="entry name" value="LUMAZINE_BIND"/>
    <property type="match status" value="2"/>
</dbReference>
<sequence>MVGFTPIDGGARLTLDIPFGSELSLGDSVAVNGCCLTVDALDGNRVSFDLLSQTIRVTSLGNLKPGSLVNLERAMSAMDRFGGHFVMGHVDNTGTIAALEPVGQDHRLEVRIPDELARYCIDKGSITIDGISLTIANLNGTLLEFWITPHTFGRTNLQDAAVGQPVNLEVDMLAKYVEKLFTARESAGI</sequence>
<keyword evidence="6" id="KW-1185">Reference proteome</keyword>
<evidence type="ECO:0000256" key="3">
    <source>
        <dbReference type="PROSITE-ProRule" id="PRU00524"/>
    </source>
</evidence>
<accession>A0ABN6QFZ5</accession>
<dbReference type="InterPro" id="IPR001783">
    <property type="entry name" value="Lumazine-bd"/>
</dbReference>
<dbReference type="Proteomes" id="UP001062263">
    <property type="component" value="Chromosome"/>
</dbReference>
<dbReference type="NCBIfam" id="NF006767">
    <property type="entry name" value="PRK09289.1"/>
    <property type="match status" value="1"/>
</dbReference>
<evidence type="ECO:0000256" key="1">
    <source>
        <dbReference type="ARBA" id="ARBA00022737"/>
    </source>
</evidence>
<dbReference type="NCBIfam" id="TIGR00187">
    <property type="entry name" value="ribE"/>
    <property type="match status" value="1"/>
</dbReference>
<dbReference type="Gene3D" id="2.40.30.20">
    <property type="match status" value="2"/>
</dbReference>
<dbReference type="CDD" id="cd00402">
    <property type="entry name" value="Riboflavin_synthase_like"/>
    <property type="match status" value="1"/>
</dbReference>
<feature type="repeat" description="Lumazine-binding" evidence="3">
    <location>
        <begin position="1"/>
        <end position="84"/>
    </location>
</feature>
<keyword evidence="1" id="KW-0677">Repeat</keyword>
<dbReference type="PANTHER" id="PTHR21098:SF0">
    <property type="entry name" value="RIBOFLAVIN SYNTHASE"/>
    <property type="match status" value="1"/>
</dbReference>
<proteinExistence type="predicted"/>
<dbReference type="SUPFAM" id="SSF63380">
    <property type="entry name" value="Riboflavin synthase domain-like"/>
    <property type="match status" value="2"/>
</dbReference>
<organism evidence="5 6">
    <name type="scientific">Akkermansia biwaensis</name>
    <dbReference type="NCBI Taxonomy" id="2946555"/>
    <lineage>
        <taxon>Bacteria</taxon>
        <taxon>Pseudomonadati</taxon>
        <taxon>Verrucomicrobiota</taxon>
        <taxon>Verrucomicrobiia</taxon>
        <taxon>Verrucomicrobiales</taxon>
        <taxon>Akkermansiaceae</taxon>
        <taxon>Akkermansia</taxon>
    </lineage>
</organism>